<accession>A0AAN9QHX8</accession>
<name>A0AAN9QHX8_PHACN</name>
<organism evidence="1 2">
    <name type="scientific">Phaseolus coccineus</name>
    <name type="common">Scarlet runner bean</name>
    <name type="synonym">Phaseolus multiflorus</name>
    <dbReference type="NCBI Taxonomy" id="3886"/>
    <lineage>
        <taxon>Eukaryota</taxon>
        <taxon>Viridiplantae</taxon>
        <taxon>Streptophyta</taxon>
        <taxon>Embryophyta</taxon>
        <taxon>Tracheophyta</taxon>
        <taxon>Spermatophyta</taxon>
        <taxon>Magnoliopsida</taxon>
        <taxon>eudicotyledons</taxon>
        <taxon>Gunneridae</taxon>
        <taxon>Pentapetalae</taxon>
        <taxon>rosids</taxon>
        <taxon>fabids</taxon>
        <taxon>Fabales</taxon>
        <taxon>Fabaceae</taxon>
        <taxon>Papilionoideae</taxon>
        <taxon>50 kb inversion clade</taxon>
        <taxon>NPAAA clade</taxon>
        <taxon>indigoferoid/millettioid clade</taxon>
        <taxon>Phaseoleae</taxon>
        <taxon>Phaseolus</taxon>
    </lineage>
</organism>
<evidence type="ECO:0000313" key="2">
    <source>
        <dbReference type="Proteomes" id="UP001374584"/>
    </source>
</evidence>
<proteinExistence type="predicted"/>
<dbReference type="AlphaFoldDB" id="A0AAN9QHX8"/>
<comment type="caution">
    <text evidence="1">The sequence shown here is derived from an EMBL/GenBank/DDBJ whole genome shotgun (WGS) entry which is preliminary data.</text>
</comment>
<dbReference type="EMBL" id="JAYMYR010000011">
    <property type="protein sequence ID" value="KAK7332088.1"/>
    <property type="molecule type" value="Genomic_DNA"/>
</dbReference>
<reference evidence="1 2" key="1">
    <citation type="submission" date="2024-01" db="EMBL/GenBank/DDBJ databases">
        <title>The genomes of 5 underutilized Papilionoideae crops provide insights into root nodulation and disease resistanc.</title>
        <authorList>
            <person name="Jiang F."/>
        </authorList>
    </citation>
    <scope>NUCLEOTIDE SEQUENCE [LARGE SCALE GENOMIC DNA]</scope>
    <source>
        <strain evidence="1">JINMINGXINNONG_FW02</strain>
        <tissue evidence="1">Leaves</tissue>
    </source>
</reference>
<gene>
    <name evidence="1" type="ORF">VNO80_28835</name>
</gene>
<keyword evidence="2" id="KW-1185">Reference proteome</keyword>
<dbReference type="Proteomes" id="UP001374584">
    <property type="component" value="Unassembled WGS sequence"/>
</dbReference>
<evidence type="ECO:0000313" key="1">
    <source>
        <dbReference type="EMBL" id="KAK7332088.1"/>
    </source>
</evidence>
<sequence>MLDTLMAILRRQKCLRRNIRTCGSFRSGGAGENEFSGKRNYSLANRERKKDYETVVVLGGYVGWGLEC</sequence>
<protein>
    <submittedName>
        <fullName evidence="1">Uncharacterized protein</fullName>
    </submittedName>
</protein>